<dbReference type="GO" id="GO:0016740">
    <property type="term" value="F:transferase activity"/>
    <property type="evidence" value="ECO:0007669"/>
    <property type="project" value="UniProtKB-KW"/>
</dbReference>
<dbReference type="Proteomes" id="UP000193391">
    <property type="component" value="Unassembled WGS sequence"/>
</dbReference>
<sequence length="242" mass="26626">MKIGILETGFVPEDMQGEFTSYPAMFEKMLGTLDPSLHFESWSVLIDQFPASINDADAWIVTGSKHGVYENLPWMIRLQALLRDMVADGIPVFGVCFGHQILAAAMGGTVIKSDKGWGIGVHEYQLASTAPQWIANAPASMHLHAFHQDQVVTLPETATVWASSDFCPYAALQYGDNAASIQPHPEFSHDYENALLQSRRGTVIDENLAEIAEKSLAHTVDGGNFARWLLAFLHGKRTRKAA</sequence>
<proteinExistence type="predicted"/>
<keyword evidence="2" id="KW-0808">Transferase</keyword>
<dbReference type="PROSITE" id="PS51273">
    <property type="entry name" value="GATASE_TYPE_1"/>
    <property type="match status" value="1"/>
</dbReference>
<dbReference type="Gene3D" id="3.40.50.880">
    <property type="match status" value="1"/>
</dbReference>
<evidence type="ECO:0000259" key="1">
    <source>
        <dbReference type="Pfam" id="PF00117"/>
    </source>
</evidence>
<reference evidence="2 3" key="1">
    <citation type="submission" date="2014-03" db="EMBL/GenBank/DDBJ databases">
        <title>The draft genome sequence of Thalassospira mesophila JCM 18969.</title>
        <authorList>
            <person name="Lai Q."/>
            <person name="Shao Z."/>
        </authorList>
    </citation>
    <scope>NUCLEOTIDE SEQUENCE [LARGE SCALE GENOMIC DNA]</scope>
    <source>
        <strain evidence="2 3">JCM 18969</strain>
    </source>
</reference>
<accession>A0A1Y2L388</accession>
<dbReference type="InterPro" id="IPR029062">
    <property type="entry name" value="Class_I_gatase-like"/>
</dbReference>
<name>A0A1Y2L388_9PROT</name>
<dbReference type="CDD" id="cd01741">
    <property type="entry name" value="GATase1_1"/>
    <property type="match status" value="1"/>
</dbReference>
<protein>
    <submittedName>
        <fullName evidence="2">Glutamine amidotransferase</fullName>
    </submittedName>
</protein>
<dbReference type="InterPro" id="IPR044992">
    <property type="entry name" value="ChyE-like"/>
</dbReference>
<dbReference type="AlphaFoldDB" id="A0A1Y2L388"/>
<keyword evidence="2" id="KW-0315">Glutamine amidotransferase</keyword>
<dbReference type="GO" id="GO:0005829">
    <property type="term" value="C:cytosol"/>
    <property type="evidence" value="ECO:0007669"/>
    <property type="project" value="TreeGrafter"/>
</dbReference>
<dbReference type="STRING" id="1293891.TMES_00035"/>
<dbReference type="OrthoDB" id="7365442at2"/>
<dbReference type="RefSeq" id="WP_085578263.1">
    <property type="nucleotide sequence ID" value="NZ_JFKA01000001.1"/>
</dbReference>
<dbReference type="SUPFAM" id="SSF52317">
    <property type="entry name" value="Class I glutamine amidotransferase-like"/>
    <property type="match status" value="1"/>
</dbReference>
<evidence type="ECO:0000313" key="2">
    <source>
        <dbReference type="EMBL" id="OSQ40285.1"/>
    </source>
</evidence>
<keyword evidence="3" id="KW-1185">Reference proteome</keyword>
<dbReference type="PANTHER" id="PTHR42695">
    <property type="entry name" value="GLUTAMINE AMIDOTRANSFERASE YLR126C-RELATED"/>
    <property type="match status" value="1"/>
</dbReference>
<dbReference type="Pfam" id="PF00117">
    <property type="entry name" value="GATase"/>
    <property type="match status" value="1"/>
</dbReference>
<gene>
    <name evidence="2" type="ORF">TMES_00035</name>
</gene>
<evidence type="ECO:0000313" key="3">
    <source>
        <dbReference type="Proteomes" id="UP000193391"/>
    </source>
</evidence>
<dbReference type="PANTHER" id="PTHR42695:SF5">
    <property type="entry name" value="GLUTAMINE AMIDOTRANSFERASE YLR126C-RELATED"/>
    <property type="match status" value="1"/>
</dbReference>
<feature type="domain" description="Glutamine amidotransferase" evidence="1">
    <location>
        <begin position="82"/>
        <end position="192"/>
    </location>
</feature>
<dbReference type="InterPro" id="IPR017926">
    <property type="entry name" value="GATASE"/>
</dbReference>
<dbReference type="EMBL" id="JFKA01000001">
    <property type="protein sequence ID" value="OSQ40285.1"/>
    <property type="molecule type" value="Genomic_DNA"/>
</dbReference>
<organism evidence="2 3">
    <name type="scientific">Thalassospira mesophila</name>
    <dbReference type="NCBI Taxonomy" id="1293891"/>
    <lineage>
        <taxon>Bacteria</taxon>
        <taxon>Pseudomonadati</taxon>
        <taxon>Pseudomonadota</taxon>
        <taxon>Alphaproteobacteria</taxon>
        <taxon>Rhodospirillales</taxon>
        <taxon>Thalassospiraceae</taxon>
        <taxon>Thalassospira</taxon>
    </lineage>
</organism>
<comment type="caution">
    <text evidence="2">The sequence shown here is derived from an EMBL/GenBank/DDBJ whole genome shotgun (WGS) entry which is preliminary data.</text>
</comment>